<dbReference type="InterPro" id="IPR007497">
    <property type="entry name" value="SIMPL/DUF541"/>
</dbReference>
<proteinExistence type="predicted"/>
<dbReference type="GO" id="GO:0006974">
    <property type="term" value="P:DNA damage response"/>
    <property type="evidence" value="ECO:0007669"/>
    <property type="project" value="TreeGrafter"/>
</dbReference>
<accession>A0A0G2ANM2</accession>
<dbReference type="EMBL" id="LCRX01000002">
    <property type="protein sequence ID" value="KKW42947.1"/>
    <property type="molecule type" value="Genomic_DNA"/>
</dbReference>
<dbReference type="AlphaFoldDB" id="A0A0G2ANM2"/>
<dbReference type="Proteomes" id="UP000033870">
    <property type="component" value="Unassembled WGS sequence"/>
</dbReference>
<organism evidence="3 4">
    <name type="scientific">Candidatus Magasanikbacteria bacterium GW2011_GWA2_56_11</name>
    <dbReference type="NCBI Taxonomy" id="1619044"/>
    <lineage>
        <taxon>Bacteria</taxon>
        <taxon>Candidatus Magasanikiibacteriota</taxon>
    </lineage>
</organism>
<evidence type="ECO:0000256" key="2">
    <source>
        <dbReference type="SAM" id="Phobius"/>
    </source>
</evidence>
<evidence type="ECO:0008006" key="5">
    <source>
        <dbReference type="Google" id="ProtNLM"/>
    </source>
</evidence>
<keyword evidence="2" id="KW-1133">Transmembrane helix</keyword>
<keyword evidence="2" id="KW-0472">Membrane</keyword>
<protein>
    <recommendedName>
        <fullName evidence="5">26 kDa periplasmic immunogenic protein</fullName>
    </recommendedName>
</protein>
<dbReference type="InterPro" id="IPR052022">
    <property type="entry name" value="26kDa_periplasmic_antigen"/>
</dbReference>
<feature type="region of interest" description="Disordered" evidence="1">
    <location>
        <begin position="1"/>
        <end position="23"/>
    </location>
</feature>
<evidence type="ECO:0000313" key="3">
    <source>
        <dbReference type="EMBL" id="KKW42947.1"/>
    </source>
</evidence>
<dbReference type="Gene3D" id="3.30.110.170">
    <property type="entry name" value="Protein of unknown function (DUF541), domain 1"/>
    <property type="match status" value="1"/>
</dbReference>
<gene>
    <name evidence="3" type="ORF">UY92_C0002G0064</name>
</gene>
<reference evidence="3 4" key="1">
    <citation type="journal article" date="2015" name="Nature">
        <title>rRNA introns, odd ribosomes, and small enigmatic genomes across a large radiation of phyla.</title>
        <authorList>
            <person name="Brown C.T."/>
            <person name="Hug L.A."/>
            <person name="Thomas B.C."/>
            <person name="Sharon I."/>
            <person name="Castelle C.J."/>
            <person name="Singh A."/>
            <person name="Wilkins M.J."/>
            <person name="Williams K.H."/>
            <person name="Banfield J.F."/>
        </authorList>
    </citation>
    <scope>NUCLEOTIDE SEQUENCE [LARGE SCALE GENOMIC DNA]</scope>
</reference>
<comment type="caution">
    <text evidence="3">The sequence shown here is derived from an EMBL/GenBank/DDBJ whole genome shotgun (WGS) entry which is preliminary data.</text>
</comment>
<dbReference type="STRING" id="1619044.UY92_C0002G0064"/>
<dbReference type="Gene3D" id="3.30.70.2970">
    <property type="entry name" value="Protein of unknown function (DUF541), domain 2"/>
    <property type="match status" value="1"/>
</dbReference>
<dbReference type="PANTHER" id="PTHR34387">
    <property type="entry name" value="SLR1258 PROTEIN"/>
    <property type="match status" value="1"/>
</dbReference>
<dbReference type="Pfam" id="PF04402">
    <property type="entry name" value="SIMPL"/>
    <property type="match status" value="1"/>
</dbReference>
<evidence type="ECO:0000256" key="1">
    <source>
        <dbReference type="SAM" id="MobiDB-lite"/>
    </source>
</evidence>
<evidence type="ECO:0000313" key="4">
    <source>
        <dbReference type="Proteomes" id="UP000033870"/>
    </source>
</evidence>
<feature type="transmembrane region" description="Helical" evidence="2">
    <location>
        <begin position="43"/>
        <end position="63"/>
    </location>
</feature>
<name>A0A0G2ANM2_9BACT</name>
<keyword evidence="2" id="KW-0812">Transmembrane</keyword>
<dbReference type="PANTHER" id="PTHR34387:SF1">
    <property type="entry name" value="PERIPLASMIC IMMUNOGENIC PROTEIN"/>
    <property type="match status" value="1"/>
</dbReference>
<sequence>MPVKKNGAAEMPESAEAKSMPPVRRGVAGNGCCAGASDGTRKLMLTLLGILLVYLIVFFGTLIRNNLKRYDTIGRVDKSERTIVVEGEGKVAVKPDIAVTTMGMIAEAKTVAEAQEKNTAVMNKLLERLKQLGVEEKDIQTTNYNIFPQYDYTDDGQVLRGYQVSQSVAVKIRDTSKANQVIALAGEVGVNDVSGLEFTVDDREQYRSEARRLALEQVAAKARALSEALGIQIRGIVSYNEYDEVGKGMMYDTFVESVPAEKVMPGIEPGSTEVVMDVSVVFEIR</sequence>